<dbReference type="AlphaFoldDB" id="A0A9D4MUE9"/>
<organism evidence="1 2">
    <name type="scientific">Dreissena polymorpha</name>
    <name type="common">Zebra mussel</name>
    <name type="synonym">Mytilus polymorpha</name>
    <dbReference type="NCBI Taxonomy" id="45954"/>
    <lineage>
        <taxon>Eukaryota</taxon>
        <taxon>Metazoa</taxon>
        <taxon>Spiralia</taxon>
        <taxon>Lophotrochozoa</taxon>
        <taxon>Mollusca</taxon>
        <taxon>Bivalvia</taxon>
        <taxon>Autobranchia</taxon>
        <taxon>Heteroconchia</taxon>
        <taxon>Euheterodonta</taxon>
        <taxon>Imparidentia</taxon>
        <taxon>Neoheterodontei</taxon>
        <taxon>Myida</taxon>
        <taxon>Dreissenoidea</taxon>
        <taxon>Dreissenidae</taxon>
        <taxon>Dreissena</taxon>
    </lineage>
</organism>
<dbReference type="EMBL" id="JAIWYP010000001">
    <property type="protein sequence ID" value="KAH3882623.1"/>
    <property type="molecule type" value="Genomic_DNA"/>
</dbReference>
<accession>A0A9D4MUE9</accession>
<reference evidence="1" key="2">
    <citation type="submission" date="2020-11" db="EMBL/GenBank/DDBJ databases">
        <authorList>
            <person name="McCartney M.A."/>
            <person name="Auch B."/>
            <person name="Kono T."/>
            <person name="Mallez S."/>
            <person name="Becker A."/>
            <person name="Gohl D.M."/>
            <person name="Silverstein K.A.T."/>
            <person name="Koren S."/>
            <person name="Bechman K.B."/>
            <person name="Herman A."/>
            <person name="Abrahante J.E."/>
            <person name="Garbe J."/>
        </authorList>
    </citation>
    <scope>NUCLEOTIDE SEQUENCE</scope>
    <source>
        <strain evidence="1">Duluth1</strain>
        <tissue evidence="1">Whole animal</tissue>
    </source>
</reference>
<evidence type="ECO:0000313" key="2">
    <source>
        <dbReference type="Proteomes" id="UP000828390"/>
    </source>
</evidence>
<reference evidence="1" key="1">
    <citation type="journal article" date="2019" name="bioRxiv">
        <title>The Genome of the Zebra Mussel, Dreissena polymorpha: A Resource for Invasive Species Research.</title>
        <authorList>
            <person name="McCartney M.A."/>
            <person name="Auch B."/>
            <person name="Kono T."/>
            <person name="Mallez S."/>
            <person name="Zhang Y."/>
            <person name="Obille A."/>
            <person name="Becker A."/>
            <person name="Abrahante J.E."/>
            <person name="Garbe J."/>
            <person name="Badalamenti J.P."/>
            <person name="Herman A."/>
            <person name="Mangelson H."/>
            <person name="Liachko I."/>
            <person name="Sullivan S."/>
            <person name="Sone E.D."/>
            <person name="Koren S."/>
            <person name="Silverstein K.A.T."/>
            <person name="Beckman K.B."/>
            <person name="Gohl D.M."/>
        </authorList>
    </citation>
    <scope>NUCLEOTIDE SEQUENCE</scope>
    <source>
        <strain evidence="1">Duluth1</strain>
        <tissue evidence="1">Whole animal</tissue>
    </source>
</reference>
<comment type="caution">
    <text evidence="1">The sequence shown here is derived from an EMBL/GenBank/DDBJ whole genome shotgun (WGS) entry which is preliminary data.</text>
</comment>
<keyword evidence="2" id="KW-1185">Reference proteome</keyword>
<protein>
    <submittedName>
        <fullName evidence="1">Uncharacterized protein</fullName>
    </submittedName>
</protein>
<gene>
    <name evidence="1" type="ORF">DPMN_006566</name>
</gene>
<sequence length="51" mass="5724">MKLTYNDGIPILGLFQNDAQGCNLIDARSLLSKACLLVTEMLVYRVFYAVQ</sequence>
<name>A0A9D4MUE9_DREPO</name>
<proteinExistence type="predicted"/>
<dbReference type="Proteomes" id="UP000828390">
    <property type="component" value="Unassembled WGS sequence"/>
</dbReference>
<evidence type="ECO:0000313" key="1">
    <source>
        <dbReference type="EMBL" id="KAH3882623.1"/>
    </source>
</evidence>